<dbReference type="InterPro" id="IPR018202">
    <property type="entry name" value="Ser_caboxypep_ser_AS"/>
</dbReference>
<keyword evidence="5 10" id="KW-0645">Protease</keyword>
<evidence type="ECO:0000256" key="9">
    <source>
        <dbReference type="ARBA" id="ARBA00023180"/>
    </source>
</evidence>
<evidence type="ECO:0000256" key="10">
    <source>
        <dbReference type="RuleBase" id="RU361156"/>
    </source>
</evidence>
<gene>
    <name evidence="12" type="ORF">F0562_014075</name>
</gene>
<evidence type="ECO:0000256" key="4">
    <source>
        <dbReference type="ARBA" id="ARBA00022645"/>
    </source>
</evidence>
<evidence type="ECO:0000313" key="12">
    <source>
        <dbReference type="EMBL" id="KAA8519835.1"/>
    </source>
</evidence>
<dbReference type="PANTHER" id="PTHR11802:SF15">
    <property type="entry name" value="SERINE CARBOXYPEPTIDASE-LIKE 32"/>
    <property type="match status" value="1"/>
</dbReference>
<protein>
    <recommendedName>
        <fullName evidence="10">Carboxypeptidase</fullName>
        <ecNumber evidence="10">3.4.16.-</ecNumber>
    </recommendedName>
</protein>
<dbReference type="GO" id="GO:0005576">
    <property type="term" value="C:extracellular region"/>
    <property type="evidence" value="ECO:0007669"/>
    <property type="project" value="UniProtKB-SubCell"/>
</dbReference>
<dbReference type="Gene3D" id="3.40.50.11320">
    <property type="match status" value="1"/>
</dbReference>
<keyword evidence="3" id="KW-0964">Secreted</keyword>
<evidence type="ECO:0000256" key="8">
    <source>
        <dbReference type="ARBA" id="ARBA00023157"/>
    </source>
</evidence>
<keyword evidence="8" id="KW-1015">Disulfide bond</keyword>
<dbReference type="OrthoDB" id="443318at2759"/>
<evidence type="ECO:0000256" key="1">
    <source>
        <dbReference type="ARBA" id="ARBA00004613"/>
    </source>
</evidence>
<accession>A0A5J4ZMH3</accession>
<dbReference type="FunFam" id="3.40.50.11320:FF:000001">
    <property type="entry name" value="Carboxypeptidase"/>
    <property type="match status" value="1"/>
</dbReference>
<keyword evidence="7 10" id="KW-0378">Hydrolase</keyword>
<keyword evidence="6" id="KW-0732">Signal</keyword>
<dbReference type="EC" id="3.4.16.-" evidence="10"/>
<dbReference type="Gene3D" id="6.10.250.940">
    <property type="match status" value="1"/>
</dbReference>
<dbReference type="PANTHER" id="PTHR11802">
    <property type="entry name" value="SERINE PROTEASE FAMILY S10 SERINE CARBOXYPEPTIDASE"/>
    <property type="match status" value="1"/>
</dbReference>
<dbReference type="PROSITE" id="PS00131">
    <property type="entry name" value="CARBOXYPEPT_SER_SER"/>
    <property type="match status" value="1"/>
</dbReference>
<dbReference type="InterPro" id="IPR025314">
    <property type="entry name" value="DUF4219"/>
</dbReference>
<evidence type="ECO:0000313" key="13">
    <source>
        <dbReference type="Proteomes" id="UP000325577"/>
    </source>
</evidence>
<keyword evidence="4 10" id="KW-0121">Carboxypeptidase</keyword>
<dbReference type="Pfam" id="PF13961">
    <property type="entry name" value="DUF4219"/>
    <property type="match status" value="1"/>
</dbReference>
<dbReference type="Pfam" id="PF00450">
    <property type="entry name" value="Peptidase_S10"/>
    <property type="match status" value="2"/>
</dbReference>
<proteinExistence type="inferred from homology"/>
<evidence type="ECO:0000256" key="2">
    <source>
        <dbReference type="ARBA" id="ARBA00009431"/>
    </source>
</evidence>
<dbReference type="AlphaFoldDB" id="A0A5J4ZMH3"/>
<keyword evidence="9" id="KW-0325">Glycoprotein</keyword>
<sequence length="553" mass="63076">MNGESSISVDKLAGNNYRYWKLCVKAYLQGQDLWDLISGDDVVIPEDTPQNAELRRKWKIKCGKALFSLRTSINQEYIEHVCDVKSPKQVIGYGGAYEWHSFASLSYSRTAERVYALYLFDTKLLLLYCSWGLLWVLRHGRRSNEKKLNSWGTEDLVTDLPGQPKVDFCHYAGFVTVNEKNGRALFYWFYEASTLPEEKPLVLWLNGGPGCSSVGYGATQEIGPFVVDTDGYSLKINPYAWNREANMLFLESPVGVGFSYSNTTSDYDNLGDDLTANDAYTFLHKWFVKYPSYRERIFYIAGESYAGKYVPELAELIHDKNKDRSLFINLRGILLGNPETCDAEDWKGLVDYAWSHAVVSDETHKTIRESCDFNSNNTWSNENCSQAVDEVLRQCQGSWAGYDPCLDGYAKTYYNRPDVQKALHVSDGHKLKNWTICNMKIFHDWSDSKESVLPIYKKLIAAGLRIWVYSGDTDGRVPVLSTRYSLSSLGLPITRAWRPWYHQKQVGGWLQEYEGLTFATFRGAGHAVPIFKPSESLAFFSSFLLGESPPFER</sequence>
<evidence type="ECO:0000259" key="11">
    <source>
        <dbReference type="Pfam" id="PF13961"/>
    </source>
</evidence>
<keyword evidence="13" id="KW-1185">Reference proteome</keyword>
<evidence type="ECO:0000256" key="6">
    <source>
        <dbReference type="ARBA" id="ARBA00022729"/>
    </source>
</evidence>
<dbReference type="EMBL" id="CM018049">
    <property type="protein sequence ID" value="KAA8519835.1"/>
    <property type="molecule type" value="Genomic_DNA"/>
</dbReference>
<organism evidence="12 13">
    <name type="scientific">Nyssa sinensis</name>
    <dbReference type="NCBI Taxonomy" id="561372"/>
    <lineage>
        <taxon>Eukaryota</taxon>
        <taxon>Viridiplantae</taxon>
        <taxon>Streptophyta</taxon>
        <taxon>Embryophyta</taxon>
        <taxon>Tracheophyta</taxon>
        <taxon>Spermatophyta</taxon>
        <taxon>Magnoliopsida</taxon>
        <taxon>eudicotyledons</taxon>
        <taxon>Gunneridae</taxon>
        <taxon>Pentapetalae</taxon>
        <taxon>asterids</taxon>
        <taxon>Cornales</taxon>
        <taxon>Nyssaceae</taxon>
        <taxon>Nyssa</taxon>
    </lineage>
</organism>
<comment type="similarity">
    <text evidence="2 10">Belongs to the peptidase S10 family.</text>
</comment>
<dbReference type="PRINTS" id="PR00724">
    <property type="entry name" value="CRBOXYPTASEC"/>
</dbReference>
<dbReference type="GO" id="GO:0006508">
    <property type="term" value="P:proteolysis"/>
    <property type="evidence" value="ECO:0007669"/>
    <property type="project" value="UniProtKB-KW"/>
</dbReference>
<dbReference type="Gene3D" id="3.40.50.1820">
    <property type="entry name" value="alpha/beta hydrolase"/>
    <property type="match status" value="1"/>
</dbReference>
<dbReference type="InterPro" id="IPR029058">
    <property type="entry name" value="AB_hydrolase_fold"/>
</dbReference>
<dbReference type="Proteomes" id="UP000325577">
    <property type="component" value="Linkage Group LG6"/>
</dbReference>
<dbReference type="GO" id="GO:0004185">
    <property type="term" value="F:serine-type carboxypeptidase activity"/>
    <property type="evidence" value="ECO:0007669"/>
    <property type="project" value="UniProtKB-UniRule"/>
</dbReference>
<feature type="domain" description="DUF4219" evidence="11">
    <location>
        <begin position="14"/>
        <end position="37"/>
    </location>
</feature>
<evidence type="ECO:0000256" key="7">
    <source>
        <dbReference type="ARBA" id="ARBA00022801"/>
    </source>
</evidence>
<dbReference type="GO" id="GO:0005773">
    <property type="term" value="C:vacuole"/>
    <property type="evidence" value="ECO:0007669"/>
    <property type="project" value="TreeGrafter"/>
</dbReference>
<evidence type="ECO:0000256" key="3">
    <source>
        <dbReference type="ARBA" id="ARBA00022525"/>
    </source>
</evidence>
<dbReference type="InterPro" id="IPR001563">
    <property type="entry name" value="Peptidase_S10"/>
</dbReference>
<reference evidence="12 13" key="1">
    <citation type="submission" date="2019-09" db="EMBL/GenBank/DDBJ databases">
        <title>A chromosome-level genome assembly of the Chinese tupelo Nyssa sinensis.</title>
        <authorList>
            <person name="Yang X."/>
            <person name="Kang M."/>
            <person name="Yang Y."/>
            <person name="Xiong H."/>
            <person name="Wang M."/>
            <person name="Zhang Z."/>
            <person name="Wang Z."/>
            <person name="Wu H."/>
            <person name="Ma T."/>
            <person name="Liu J."/>
            <person name="Xi Z."/>
        </authorList>
    </citation>
    <scope>NUCLEOTIDE SEQUENCE [LARGE SCALE GENOMIC DNA]</scope>
    <source>
        <strain evidence="12">J267</strain>
        <tissue evidence="12">Leaf</tissue>
    </source>
</reference>
<dbReference type="SUPFAM" id="SSF53474">
    <property type="entry name" value="alpha/beta-Hydrolases"/>
    <property type="match status" value="1"/>
</dbReference>
<evidence type="ECO:0000256" key="5">
    <source>
        <dbReference type="ARBA" id="ARBA00022670"/>
    </source>
</evidence>
<comment type="subcellular location">
    <subcellularLocation>
        <location evidence="1">Secreted</location>
    </subcellularLocation>
</comment>
<dbReference type="FunFam" id="3.40.50.1820:FF:000030">
    <property type="entry name" value="Carboxypeptidase"/>
    <property type="match status" value="1"/>
</dbReference>
<name>A0A5J4ZMH3_9ASTE</name>